<dbReference type="AlphaFoldDB" id="A0AAV8P1S3"/>
<reference evidence="1 2" key="1">
    <citation type="submission" date="2022-12" db="EMBL/GenBank/DDBJ databases">
        <title>Chromosome-scale assembly of the Ensete ventricosum genome.</title>
        <authorList>
            <person name="Dussert Y."/>
            <person name="Stocks J."/>
            <person name="Wendawek A."/>
            <person name="Woldeyes F."/>
            <person name="Nichols R.A."/>
            <person name="Borrell J.S."/>
        </authorList>
    </citation>
    <scope>NUCLEOTIDE SEQUENCE [LARGE SCALE GENOMIC DNA]</scope>
    <source>
        <strain evidence="2">cv. Maze</strain>
        <tissue evidence="1">Seeds</tissue>
    </source>
</reference>
<keyword evidence="2" id="KW-1185">Reference proteome</keyword>
<dbReference type="Proteomes" id="UP001222027">
    <property type="component" value="Unassembled WGS sequence"/>
</dbReference>
<protein>
    <submittedName>
        <fullName evidence="1">Uncharacterized protein</fullName>
    </submittedName>
</protein>
<sequence>MDVESFSNLFMLGRRHIQVLTRGTLRCKICLRTTVVWIPSWRDDAIKKNMTVREKRYIRDFSKSYNHVVFQNVVEFFLICMVGAPMKMKQTLEICSYGAFACNPLIL</sequence>
<evidence type="ECO:0000313" key="1">
    <source>
        <dbReference type="EMBL" id="KAJ8461456.1"/>
    </source>
</evidence>
<name>A0AAV8P1S3_ENSVE</name>
<accession>A0AAV8P1S3</accession>
<gene>
    <name evidence="1" type="ORF">OPV22_034382</name>
</gene>
<evidence type="ECO:0000313" key="2">
    <source>
        <dbReference type="Proteomes" id="UP001222027"/>
    </source>
</evidence>
<comment type="caution">
    <text evidence="1">The sequence shown here is derived from an EMBL/GenBank/DDBJ whole genome shotgun (WGS) entry which is preliminary data.</text>
</comment>
<proteinExistence type="predicted"/>
<organism evidence="1 2">
    <name type="scientific">Ensete ventricosum</name>
    <name type="common">Abyssinian banana</name>
    <name type="synonym">Musa ensete</name>
    <dbReference type="NCBI Taxonomy" id="4639"/>
    <lineage>
        <taxon>Eukaryota</taxon>
        <taxon>Viridiplantae</taxon>
        <taxon>Streptophyta</taxon>
        <taxon>Embryophyta</taxon>
        <taxon>Tracheophyta</taxon>
        <taxon>Spermatophyta</taxon>
        <taxon>Magnoliopsida</taxon>
        <taxon>Liliopsida</taxon>
        <taxon>Zingiberales</taxon>
        <taxon>Musaceae</taxon>
        <taxon>Ensete</taxon>
    </lineage>
</organism>
<dbReference type="EMBL" id="JAQQAF010000009">
    <property type="protein sequence ID" value="KAJ8461456.1"/>
    <property type="molecule type" value="Genomic_DNA"/>
</dbReference>